<dbReference type="InterPro" id="IPR011527">
    <property type="entry name" value="ABC1_TM_dom"/>
</dbReference>
<dbReference type="InterPro" id="IPR036640">
    <property type="entry name" value="ABC1_TM_sf"/>
</dbReference>
<dbReference type="SMART" id="SM00382">
    <property type="entry name" value="AAA"/>
    <property type="match status" value="1"/>
</dbReference>
<comment type="subcellular location">
    <subcellularLocation>
        <location evidence="1">Cell membrane</location>
        <topology evidence="1">Multi-pass membrane protein</topology>
    </subcellularLocation>
</comment>
<dbReference type="GO" id="GO:0016887">
    <property type="term" value="F:ATP hydrolysis activity"/>
    <property type="evidence" value="ECO:0007669"/>
    <property type="project" value="InterPro"/>
</dbReference>
<dbReference type="Gene3D" id="1.20.1560.10">
    <property type="entry name" value="ABC transporter type 1, transmembrane domain"/>
    <property type="match status" value="1"/>
</dbReference>
<keyword evidence="2" id="KW-0813">Transport</keyword>
<evidence type="ECO:0000256" key="1">
    <source>
        <dbReference type="ARBA" id="ARBA00004651"/>
    </source>
</evidence>
<evidence type="ECO:0000259" key="12">
    <source>
        <dbReference type="PROSITE" id="PS50929"/>
    </source>
</evidence>
<dbReference type="GO" id="GO:0005886">
    <property type="term" value="C:plasma membrane"/>
    <property type="evidence" value="ECO:0007669"/>
    <property type="project" value="UniProtKB-SubCell"/>
</dbReference>
<dbReference type="Proteomes" id="UP000199111">
    <property type="component" value="Unassembled WGS sequence"/>
</dbReference>
<dbReference type="PROSITE" id="PS50929">
    <property type="entry name" value="ABC_TM1F"/>
    <property type="match status" value="1"/>
</dbReference>
<proteinExistence type="predicted"/>
<evidence type="ECO:0000256" key="7">
    <source>
        <dbReference type="ARBA" id="ARBA00022840"/>
    </source>
</evidence>
<evidence type="ECO:0000256" key="5">
    <source>
        <dbReference type="ARBA" id="ARBA00022692"/>
    </source>
</evidence>
<keyword evidence="8 10" id="KW-1133">Transmembrane helix</keyword>
<feature type="transmembrane region" description="Helical" evidence="10">
    <location>
        <begin position="55"/>
        <end position="79"/>
    </location>
</feature>
<gene>
    <name evidence="13" type="ORF">SAMN05216275_102450</name>
</gene>
<dbReference type="InterPro" id="IPR027417">
    <property type="entry name" value="P-loop_NTPase"/>
</dbReference>
<dbReference type="FunFam" id="3.40.50.300:FF:001001">
    <property type="entry name" value="Multidrug ABC transporter ATP-binding protein"/>
    <property type="match status" value="1"/>
</dbReference>
<dbReference type="InterPro" id="IPR003593">
    <property type="entry name" value="AAA+_ATPase"/>
</dbReference>
<dbReference type="CDD" id="cd07346">
    <property type="entry name" value="ABC_6TM_exporters"/>
    <property type="match status" value="1"/>
</dbReference>
<keyword evidence="3" id="KW-1003">Cell membrane</keyword>
<keyword evidence="7 13" id="KW-0067">ATP-binding</keyword>
<sequence>MNRDLPIADRRQVRRAALRLVRRDVPGFTATMLLNSLAAAAALVSPWLLGRIIDAIGTGGAVDLLAAIAVGAALAQLVLSRYAEKVGTGFSERVQEHIRAELLGRVLALPAATVEHIRTGDLTARGTTDVAVVGRTLRDAAPAILVSSLQALFLIVAVFLVDPALGACGLLALAGIVAASRWYLRRARPAYLEEGAARSELAEHLAANAAGACTIEALGLQAKRTRAAERVIERSRVAQLRTLFLRSVLWPSVEVSSLLPPVLVLLLGGVLLDRGQVTLGAVVTCVLYLRQLGQPIETILIWLEQLQSSGASFARIEGLATPTREEGAAAAPQGDRIEACGVHFAYEGGGDVVAGVDLTVRPGERLAVVGPSGAGKSTLGKLLAGIDRPRLGTVTVGSAPVADLSPTQLREHVVLVTQEQHLFLGTVRDNLLLADPTADDDRLGKALAAVGADWVASLDDELGSQSSGAALGPDRVQQLALARVILADPHTVILDEATAMIAPRTARRAERSLAAVLEGRTVIAIAHRLHTARDADRVVVMDNGRVVEVGAHDELVAAGGVYEALWRSWQGSRCVIACSPRDRWAGGPAGRAER</sequence>
<evidence type="ECO:0000259" key="11">
    <source>
        <dbReference type="PROSITE" id="PS50893"/>
    </source>
</evidence>
<dbReference type="PANTHER" id="PTHR24221:SF654">
    <property type="entry name" value="ATP-BINDING CASSETTE SUB-FAMILY B MEMBER 6"/>
    <property type="match status" value="1"/>
</dbReference>
<dbReference type="PROSITE" id="PS50893">
    <property type="entry name" value="ABC_TRANSPORTER_2"/>
    <property type="match status" value="1"/>
</dbReference>
<dbReference type="Gene3D" id="3.40.50.300">
    <property type="entry name" value="P-loop containing nucleotide triphosphate hydrolases"/>
    <property type="match status" value="1"/>
</dbReference>
<feature type="transmembrane region" description="Helical" evidence="10">
    <location>
        <begin position="25"/>
        <end position="49"/>
    </location>
</feature>
<dbReference type="GO" id="GO:0034040">
    <property type="term" value="F:ATPase-coupled lipid transmembrane transporter activity"/>
    <property type="evidence" value="ECO:0007669"/>
    <property type="project" value="TreeGrafter"/>
</dbReference>
<evidence type="ECO:0000256" key="3">
    <source>
        <dbReference type="ARBA" id="ARBA00022475"/>
    </source>
</evidence>
<evidence type="ECO:0000256" key="2">
    <source>
        <dbReference type="ARBA" id="ARBA00022448"/>
    </source>
</evidence>
<dbReference type="GO" id="GO:0140359">
    <property type="term" value="F:ABC-type transporter activity"/>
    <property type="evidence" value="ECO:0007669"/>
    <property type="project" value="InterPro"/>
</dbReference>
<keyword evidence="5 10" id="KW-0812">Transmembrane</keyword>
<dbReference type="Pfam" id="PF00664">
    <property type="entry name" value="ABC_membrane"/>
    <property type="match status" value="1"/>
</dbReference>
<dbReference type="InterPro" id="IPR003439">
    <property type="entry name" value="ABC_transporter-like_ATP-bd"/>
</dbReference>
<keyword evidence="6" id="KW-0547">Nucleotide-binding</keyword>
<dbReference type="EMBL" id="FOQY01000002">
    <property type="protein sequence ID" value="SFI33373.1"/>
    <property type="molecule type" value="Genomic_DNA"/>
</dbReference>
<evidence type="ECO:0000256" key="9">
    <source>
        <dbReference type="ARBA" id="ARBA00023136"/>
    </source>
</evidence>
<dbReference type="InterPro" id="IPR039421">
    <property type="entry name" value="Type_1_exporter"/>
</dbReference>
<keyword evidence="4" id="KW-0997">Cell inner membrane</keyword>
<dbReference type="GeneID" id="96296775"/>
<dbReference type="Pfam" id="PF00005">
    <property type="entry name" value="ABC_tran"/>
    <property type="match status" value="1"/>
</dbReference>
<evidence type="ECO:0000313" key="14">
    <source>
        <dbReference type="Proteomes" id="UP000199111"/>
    </source>
</evidence>
<dbReference type="RefSeq" id="WP_093885741.1">
    <property type="nucleotide sequence ID" value="NZ_FOQY01000002.1"/>
</dbReference>
<evidence type="ECO:0000256" key="10">
    <source>
        <dbReference type="SAM" id="Phobius"/>
    </source>
</evidence>
<accession>A0A1I3HCL1</accession>
<protein>
    <submittedName>
        <fullName evidence="13">ATP-binding cassette, subfamily C</fullName>
    </submittedName>
</protein>
<dbReference type="GO" id="GO:0005524">
    <property type="term" value="F:ATP binding"/>
    <property type="evidence" value="ECO:0007669"/>
    <property type="project" value="UniProtKB-KW"/>
</dbReference>
<dbReference type="AlphaFoldDB" id="A0A1I3HCL1"/>
<keyword evidence="14" id="KW-1185">Reference proteome</keyword>
<dbReference type="PANTHER" id="PTHR24221">
    <property type="entry name" value="ATP-BINDING CASSETTE SUB-FAMILY B"/>
    <property type="match status" value="1"/>
</dbReference>
<reference evidence="14" key="1">
    <citation type="submission" date="2016-10" db="EMBL/GenBank/DDBJ databases">
        <authorList>
            <person name="Varghese N."/>
            <person name="Submissions S."/>
        </authorList>
    </citation>
    <scope>NUCLEOTIDE SEQUENCE [LARGE SCALE GENOMIC DNA]</scope>
    <source>
        <strain evidence="14">CGMCC 4.2126</strain>
    </source>
</reference>
<feature type="domain" description="ABC transporter" evidence="11">
    <location>
        <begin position="337"/>
        <end position="568"/>
    </location>
</feature>
<feature type="domain" description="ABC transmembrane type-1" evidence="12">
    <location>
        <begin position="30"/>
        <end position="308"/>
    </location>
</feature>
<evidence type="ECO:0000313" key="13">
    <source>
        <dbReference type="EMBL" id="SFI33373.1"/>
    </source>
</evidence>
<name>A0A1I3HCL1_9ACTN</name>
<dbReference type="SUPFAM" id="SSF52540">
    <property type="entry name" value="P-loop containing nucleoside triphosphate hydrolases"/>
    <property type="match status" value="1"/>
</dbReference>
<dbReference type="SUPFAM" id="SSF90123">
    <property type="entry name" value="ABC transporter transmembrane region"/>
    <property type="match status" value="1"/>
</dbReference>
<evidence type="ECO:0000256" key="6">
    <source>
        <dbReference type="ARBA" id="ARBA00022741"/>
    </source>
</evidence>
<organism evidence="13 14">
    <name type="scientific">Streptosporangium canum</name>
    <dbReference type="NCBI Taxonomy" id="324952"/>
    <lineage>
        <taxon>Bacteria</taxon>
        <taxon>Bacillati</taxon>
        <taxon>Actinomycetota</taxon>
        <taxon>Actinomycetes</taxon>
        <taxon>Streptosporangiales</taxon>
        <taxon>Streptosporangiaceae</taxon>
        <taxon>Streptosporangium</taxon>
    </lineage>
</organism>
<feature type="transmembrane region" description="Helical" evidence="10">
    <location>
        <begin position="140"/>
        <end position="158"/>
    </location>
</feature>
<evidence type="ECO:0000256" key="4">
    <source>
        <dbReference type="ARBA" id="ARBA00022519"/>
    </source>
</evidence>
<evidence type="ECO:0000256" key="8">
    <source>
        <dbReference type="ARBA" id="ARBA00022989"/>
    </source>
</evidence>
<keyword evidence="9 10" id="KW-0472">Membrane</keyword>